<organism evidence="2 3">
    <name type="scientific">Methanocella arvoryzae (strain DSM 22066 / NBRC 105507 / MRE50)</name>
    <dbReference type="NCBI Taxonomy" id="351160"/>
    <lineage>
        <taxon>Archaea</taxon>
        <taxon>Methanobacteriati</taxon>
        <taxon>Methanobacteriota</taxon>
        <taxon>Stenosarchaea group</taxon>
        <taxon>Methanomicrobia</taxon>
        <taxon>Methanocellales</taxon>
        <taxon>Methanocellaceae</taxon>
        <taxon>Methanocella</taxon>
    </lineage>
</organism>
<sequence length="484" mass="51780">MTMDDPRRDAVEAIDSAIREPDAVQHFLDMADQIQAQLEGMSAMLVEFRLPAVENEEEDVEPSEPGGAQDSQSVTVSLNLALSTIEQIFNTLEQGGDFYTAGSTLTSAYGSASVSIAAPATEGHEISSVLEDLRKASDAIRTIEQVSESVVPIADSSEAGMHAQIHSNSNEAAPESRLPGAGPVQARREAVRAGRTLDIPSFVPRKKALEEARARAEEAASIVPDSAEAYNQSVAMSRETLASALAQSQPRETVSDHLQSISRLTELASGTSSVAEQMVEAIEMAGAESIIRDSIFSTEILDNSRTASTITRVDTTIYHPGGHSSINLIEQVVSLGDVMHQHLMESLYLSGVTENGTISDRSIFNYGSTLPAGHGSMDIRTYEAIRTPIEVFTQMADSVVARMTSAAPQLAPVRNVPRGLLPAIGSVQVAPAEKEKPVSHTANFNNTFNITVNVSGGSEEAEMKELGRKIGQILSEELKRYGGM</sequence>
<protein>
    <submittedName>
        <fullName evidence="2">Uncharacterized protein</fullName>
    </submittedName>
</protein>
<dbReference type="GeneID" id="5145355"/>
<dbReference type="KEGG" id="rci:RCIX1663"/>
<keyword evidence="3" id="KW-1185">Reference proteome</keyword>
<reference evidence="2 3" key="1">
    <citation type="journal article" date="2006" name="Science">
        <title>Genome of rice cluster I archaea -- the key methane producers in the rice rhizosphere.</title>
        <authorList>
            <person name="Erkel C."/>
            <person name="Kube M."/>
            <person name="Reinhardt R."/>
            <person name="Liesack W."/>
        </authorList>
    </citation>
    <scope>NUCLEOTIDE SEQUENCE [LARGE SCALE GENOMIC DNA]</scope>
    <source>
        <strain evidence="3">DSM 22066 / NBRC 105507 / MRE50</strain>
    </source>
</reference>
<gene>
    <name evidence="2" type="ORF">RCIX1663</name>
</gene>
<dbReference type="AlphaFoldDB" id="Q0W400"/>
<evidence type="ECO:0000313" key="2">
    <source>
        <dbReference type="EMBL" id="CAJ36893.1"/>
    </source>
</evidence>
<evidence type="ECO:0000256" key="1">
    <source>
        <dbReference type="SAM" id="MobiDB-lite"/>
    </source>
</evidence>
<dbReference type="RefSeq" id="WP_012035670.1">
    <property type="nucleotide sequence ID" value="NC_009464.1"/>
</dbReference>
<evidence type="ECO:0000313" key="3">
    <source>
        <dbReference type="Proteomes" id="UP000000663"/>
    </source>
</evidence>
<accession>Q0W400</accession>
<dbReference type="Proteomes" id="UP000000663">
    <property type="component" value="Chromosome"/>
</dbReference>
<dbReference type="EMBL" id="AM114193">
    <property type="protein sequence ID" value="CAJ36893.1"/>
    <property type="molecule type" value="Genomic_DNA"/>
</dbReference>
<name>Q0W400_METAR</name>
<proteinExistence type="predicted"/>
<feature type="region of interest" description="Disordered" evidence="1">
    <location>
        <begin position="162"/>
        <end position="181"/>
    </location>
</feature>
<dbReference type="STRING" id="351160.RCIX1663"/>
<dbReference type="PATRIC" id="fig|351160.9.peg.1386"/>